<sequence length="165" mass="17688">MVLNKYRSAADPLLSAISKHFLGVHPNTLSAIAILCAIAAGFTIWAAGEYNDNLLLLAFLFIVLNSLFDALDGWVARYTGLASKQGDLVDHVLDRYADVFIFGGITFSAYCHYGVGIIGMMGVFFTSYMGDPGHGARPRSQLRGDTGPCRPSCAPLLGLARPVGM</sequence>
<evidence type="ECO:0000256" key="1">
    <source>
        <dbReference type="ARBA" id="ARBA00022679"/>
    </source>
</evidence>
<dbReference type="GO" id="GO:0016020">
    <property type="term" value="C:membrane"/>
    <property type="evidence" value="ECO:0007669"/>
    <property type="project" value="InterPro"/>
</dbReference>
<feature type="transmembrane region" description="Helical" evidence="2">
    <location>
        <begin position="54"/>
        <end position="76"/>
    </location>
</feature>
<accession>X0TZP3</accession>
<dbReference type="PROSITE" id="PS00379">
    <property type="entry name" value="CDP_ALCOHOL_P_TRANSF"/>
    <property type="match status" value="1"/>
</dbReference>
<keyword evidence="2" id="KW-1133">Transmembrane helix</keyword>
<keyword evidence="2" id="KW-0472">Membrane</keyword>
<feature type="transmembrane region" description="Helical" evidence="2">
    <location>
        <begin position="96"/>
        <end position="129"/>
    </location>
</feature>
<name>X0TZP3_9ZZZZ</name>
<organism evidence="3">
    <name type="scientific">marine sediment metagenome</name>
    <dbReference type="NCBI Taxonomy" id="412755"/>
    <lineage>
        <taxon>unclassified sequences</taxon>
        <taxon>metagenomes</taxon>
        <taxon>ecological metagenomes</taxon>
    </lineage>
</organism>
<comment type="caution">
    <text evidence="3">The sequence shown here is derived from an EMBL/GenBank/DDBJ whole genome shotgun (WGS) entry which is preliminary data.</text>
</comment>
<evidence type="ECO:0008006" key="4">
    <source>
        <dbReference type="Google" id="ProtNLM"/>
    </source>
</evidence>
<dbReference type="InterPro" id="IPR048254">
    <property type="entry name" value="CDP_ALCOHOL_P_TRANSF_CS"/>
</dbReference>
<reference evidence="3" key="1">
    <citation type="journal article" date="2014" name="Front. Microbiol.">
        <title>High frequency of phylogenetically diverse reductive dehalogenase-homologous genes in deep subseafloor sedimentary metagenomes.</title>
        <authorList>
            <person name="Kawai M."/>
            <person name="Futagami T."/>
            <person name="Toyoda A."/>
            <person name="Takaki Y."/>
            <person name="Nishi S."/>
            <person name="Hori S."/>
            <person name="Arai W."/>
            <person name="Tsubouchi T."/>
            <person name="Morono Y."/>
            <person name="Uchiyama I."/>
            <person name="Ito T."/>
            <person name="Fujiyama A."/>
            <person name="Inagaki F."/>
            <person name="Takami H."/>
        </authorList>
    </citation>
    <scope>NUCLEOTIDE SEQUENCE</scope>
    <source>
        <strain evidence="3">Expedition CK06-06</strain>
    </source>
</reference>
<dbReference type="AlphaFoldDB" id="X0TZP3"/>
<keyword evidence="1" id="KW-0808">Transferase</keyword>
<evidence type="ECO:0000313" key="3">
    <source>
        <dbReference type="EMBL" id="GAF93627.1"/>
    </source>
</evidence>
<feature type="transmembrane region" description="Helical" evidence="2">
    <location>
        <begin position="28"/>
        <end position="47"/>
    </location>
</feature>
<dbReference type="InterPro" id="IPR043130">
    <property type="entry name" value="CDP-OH_PTrfase_TM_dom"/>
</dbReference>
<keyword evidence="2" id="KW-0812">Transmembrane</keyword>
<dbReference type="Pfam" id="PF01066">
    <property type="entry name" value="CDP-OH_P_transf"/>
    <property type="match status" value="1"/>
</dbReference>
<dbReference type="GO" id="GO:0016780">
    <property type="term" value="F:phosphotransferase activity, for other substituted phosphate groups"/>
    <property type="evidence" value="ECO:0007669"/>
    <property type="project" value="InterPro"/>
</dbReference>
<dbReference type="GO" id="GO:0008654">
    <property type="term" value="P:phospholipid biosynthetic process"/>
    <property type="evidence" value="ECO:0007669"/>
    <property type="project" value="InterPro"/>
</dbReference>
<dbReference type="InterPro" id="IPR000462">
    <property type="entry name" value="CDP-OH_P_trans"/>
</dbReference>
<dbReference type="Gene3D" id="1.20.120.1760">
    <property type="match status" value="1"/>
</dbReference>
<evidence type="ECO:0000256" key="2">
    <source>
        <dbReference type="SAM" id="Phobius"/>
    </source>
</evidence>
<protein>
    <recommendedName>
        <fullName evidence="4">CDP-alcohol phosphatidyltransferase</fullName>
    </recommendedName>
</protein>
<gene>
    <name evidence="3" type="ORF">S01H1_27942</name>
</gene>
<proteinExistence type="predicted"/>
<dbReference type="EMBL" id="BARS01017047">
    <property type="protein sequence ID" value="GAF93627.1"/>
    <property type="molecule type" value="Genomic_DNA"/>
</dbReference>
<feature type="non-terminal residue" evidence="3">
    <location>
        <position position="165"/>
    </location>
</feature>